<dbReference type="RefSeq" id="WP_175223112.1">
    <property type="nucleotide sequence ID" value="NZ_CABWIL020000032.1"/>
</dbReference>
<dbReference type="Proteomes" id="UP000494301">
    <property type="component" value="Unassembled WGS sequence"/>
</dbReference>
<protein>
    <recommendedName>
        <fullName evidence="1">ASCH domain-containing protein</fullName>
    </recommendedName>
</protein>
<dbReference type="InterPro" id="IPR007374">
    <property type="entry name" value="ASCH_domain"/>
</dbReference>
<evidence type="ECO:0000313" key="3">
    <source>
        <dbReference type="Proteomes" id="UP000494301"/>
    </source>
</evidence>
<feature type="domain" description="ASCH" evidence="1">
    <location>
        <begin position="4"/>
        <end position="85"/>
    </location>
</feature>
<dbReference type="CDD" id="cd06554">
    <property type="entry name" value="ASCH_ASC-1_like"/>
    <property type="match status" value="1"/>
</dbReference>
<dbReference type="EMBL" id="CABWIL020000032">
    <property type="protein sequence ID" value="CAB3972312.1"/>
    <property type="molecule type" value="Genomic_DNA"/>
</dbReference>
<evidence type="ECO:0000259" key="1">
    <source>
        <dbReference type="Pfam" id="PF04266"/>
    </source>
</evidence>
<sequence length="132" mass="14810">MKALSIRQPWAWLIAAGHKDIENRAWRTAYRGPLLIHASKGMTRQEYEDCMAFAIRAGLRSYFPRDQDLERGGIVGVADLISVDPPTNRTSPWHMDGCYGLHLCNARPLPFIAYKGQLGIFDVPDEIVRGAA</sequence>
<dbReference type="SUPFAM" id="SSF88697">
    <property type="entry name" value="PUA domain-like"/>
    <property type="match status" value="1"/>
</dbReference>
<reference evidence="2 3" key="1">
    <citation type="submission" date="2020-04" db="EMBL/GenBank/DDBJ databases">
        <authorList>
            <person name="Depoorter E."/>
        </authorList>
    </citation>
    <scope>NUCLEOTIDE SEQUENCE [LARGE SCALE GENOMIC DNA]</scope>
    <source>
        <strain evidence="2 3">BCC0217</strain>
    </source>
</reference>
<name>A0A6J5JKL4_9BURK</name>
<accession>A0A6J5JKL4</accession>
<dbReference type="Pfam" id="PF04266">
    <property type="entry name" value="ASCH"/>
    <property type="match status" value="1"/>
</dbReference>
<evidence type="ECO:0000313" key="2">
    <source>
        <dbReference type="EMBL" id="CAB3972312.1"/>
    </source>
</evidence>
<dbReference type="InterPro" id="IPR015947">
    <property type="entry name" value="PUA-like_sf"/>
</dbReference>
<proteinExistence type="predicted"/>
<organism evidence="2 3">
    <name type="scientific">Burkholderia aenigmatica</name>
    <dbReference type="NCBI Taxonomy" id="2015348"/>
    <lineage>
        <taxon>Bacteria</taxon>
        <taxon>Pseudomonadati</taxon>
        <taxon>Pseudomonadota</taxon>
        <taxon>Betaproteobacteria</taxon>
        <taxon>Burkholderiales</taxon>
        <taxon>Burkholderiaceae</taxon>
        <taxon>Burkholderia</taxon>
        <taxon>Burkholderia cepacia complex</taxon>
    </lineage>
</organism>
<gene>
    <name evidence="2" type="ORF">BLA3211_06905</name>
</gene>
<dbReference type="Gene3D" id="2.30.130.30">
    <property type="entry name" value="Hypothetical protein"/>
    <property type="match status" value="1"/>
</dbReference>
<dbReference type="AlphaFoldDB" id="A0A6J5JKL4"/>